<comment type="caution">
    <text evidence="2">The sequence shown here is derived from an EMBL/GenBank/DDBJ whole genome shotgun (WGS) entry which is preliminary data.</text>
</comment>
<dbReference type="Proteomes" id="UP001217089">
    <property type="component" value="Unassembled WGS sequence"/>
</dbReference>
<accession>A0ABQ9FJ22</accession>
<sequence length="107" mass="11910">MAASQPQTPEFIVSDREQITGARRPSASDSAKTLDQEETGQVLHQEETDLISPEEMDINETASSVAQPVLTPLGKRIALILLMYWQALRTFCITNELLFIQKGSYIS</sequence>
<feature type="region of interest" description="Disordered" evidence="1">
    <location>
        <begin position="1"/>
        <end position="44"/>
    </location>
</feature>
<evidence type="ECO:0000313" key="3">
    <source>
        <dbReference type="Proteomes" id="UP001217089"/>
    </source>
</evidence>
<evidence type="ECO:0000313" key="2">
    <source>
        <dbReference type="EMBL" id="KAJ8315927.1"/>
    </source>
</evidence>
<name>A0ABQ9FJ22_TEGGR</name>
<protein>
    <submittedName>
        <fullName evidence="2">Uncharacterized protein</fullName>
    </submittedName>
</protein>
<organism evidence="2 3">
    <name type="scientific">Tegillarca granosa</name>
    <name type="common">Malaysian cockle</name>
    <name type="synonym">Anadara granosa</name>
    <dbReference type="NCBI Taxonomy" id="220873"/>
    <lineage>
        <taxon>Eukaryota</taxon>
        <taxon>Metazoa</taxon>
        <taxon>Spiralia</taxon>
        <taxon>Lophotrochozoa</taxon>
        <taxon>Mollusca</taxon>
        <taxon>Bivalvia</taxon>
        <taxon>Autobranchia</taxon>
        <taxon>Pteriomorphia</taxon>
        <taxon>Arcoida</taxon>
        <taxon>Arcoidea</taxon>
        <taxon>Arcidae</taxon>
        <taxon>Tegillarca</taxon>
    </lineage>
</organism>
<dbReference type="EMBL" id="JARBDR010000328">
    <property type="protein sequence ID" value="KAJ8315927.1"/>
    <property type="molecule type" value="Genomic_DNA"/>
</dbReference>
<reference evidence="2 3" key="1">
    <citation type="submission" date="2022-12" db="EMBL/GenBank/DDBJ databases">
        <title>Chromosome-level genome of Tegillarca granosa.</title>
        <authorList>
            <person name="Kim J."/>
        </authorList>
    </citation>
    <scope>NUCLEOTIDE SEQUENCE [LARGE SCALE GENOMIC DNA]</scope>
    <source>
        <strain evidence="2">Teg-2019</strain>
        <tissue evidence="2">Adductor muscle</tissue>
    </source>
</reference>
<proteinExistence type="predicted"/>
<keyword evidence="3" id="KW-1185">Reference proteome</keyword>
<gene>
    <name evidence="2" type="ORF">KUTeg_005941</name>
</gene>
<evidence type="ECO:0000256" key="1">
    <source>
        <dbReference type="SAM" id="MobiDB-lite"/>
    </source>
</evidence>